<dbReference type="PROSITE" id="PS50206">
    <property type="entry name" value="RHODANESE_3"/>
    <property type="match status" value="1"/>
</dbReference>
<dbReference type="EMBL" id="ACJN02000003">
    <property type="protein sequence ID" value="EFI33839.1"/>
    <property type="molecule type" value="Genomic_DNA"/>
</dbReference>
<dbReference type="AlphaFoldDB" id="D6ST23"/>
<reference evidence="3" key="1">
    <citation type="submission" date="2010-05" db="EMBL/GenBank/DDBJ databases">
        <title>The draft genome of Desulfonatronospira thiodismutans ASO3-1.</title>
        <authorList>
            <consortium name="US DOE Joint Genome Institute (JGI-PGF)"/>
            <person name="Lucas S."/>
            <person name="Copeland A."/>
            <person name="Lapidus A."/>
            <person name="Cheng J.-F."/>
            <person name="Bruce D."/>
            <person name="Goodwin L."/>
            <person name="Pitluck S."/>
            <person name="Chertkov O."/>
            <person name="Brettin T."/>
            <person name="Detter J.C."/>
            <person name="Han C."/>
            <person name="Land M.L."/>
            <person name="Hauser L."/>
            <person name="Kyrpides N."/>
            <person name="Mikhailova N."/>
            <person name="Muyzer G."/>
            <person name="Woyke T."/>
        </authorList>
    </citation>
    <scope>NUCLEOTIDE SEQUENCE [LARGE SCALE GENOMIC DNA]</scope>
    <source>
        <strain evidence="3">ASO3-1</strain>
    </source>
</reference>
<feature type="signal peptide" evidence="1">
    <location>
        <begin position="1"/>
        <end position="23"/>
    </location>
</feature>
<dbReference type="InterPro" id="IPR001763">
    <property type="entry name" value="Rhodanese-like_dom"/>
</dbReference>
<evidence type="ECO:0000313" key="3">
    <source>
        <dbReference type="EMBL" id="EFI33839.1"/>
    </source>
</evidence>
<accession>D6ST23</accession>
<dbReference type="SUPFAM" id="SSF52821">
    <property type="entry name" value="Rhodanese/Cell cycle control phosphatase"/>
    <property type="match status" value="1"/>
</dbReference>
<dbReference type="RefSeq" id="WP_008871188.1">
    <property type="nucleotide sequence ID" value="NZ_ACJN02000003.1"/>
</dbReference>
<name>D6ST23_9BACT</name>
<dbReference type="Gene3D" id="3.40.250.10">
    <property type="entry name" value="Rhodanese-like domain"/>
    <property type="match status" value="1"/>
</dbReference>
<gene>
    <name evidence="3" type="ORF">Dthio_PD1178</name>
</gene>
<keyword evidence="1" id="KW-0732">Signal</keyword>
<dbReference type="Proteomes" id="UP000005496">
    <property type="component" value="Unassembled WGS sequence"/>
</dbReference>
<dbReference type="PROSITE" id="PS51257">
    <property type="entry name" value="PROKAR_LIPOPROTEIN"/>
    <property type="match status" value="1"/>
</dbReference>
<dbReference type="OrthoDB" id="5471869at2"/>
<dbReference type="eggNOG" id="COG2897">
    <property type="taxonomic scope" value="Bacteria"/>
</dbReference>
<feature type="chain" id="PRO_5003088186" evidence="1">
    <location>
        <begin position="24"/>
        <end position="133"/>
    </location>
</feature>
<dbReference type="InterPro" id="IPR036873">
    <property type="entry name" value="Rhodanese-like_dom_sf"/>
</dbReference>
<evidence type="ECO:0000313" key="4">
    <source>
        <dbReference type="Proteomes" id="UP000005496"/>
    </source>
</evidence>
<feature type="domain" description="Rhodanese" evidence="2">
    <location>
        <begin position="77"/>
        <end position="129"/>
    </location>
</feature>
<proteinExistence type="predicted"/>
<organism evidence="3 4">
    <name type="scientific">Desulfonatronospira thiodismutans ASO3-1</name>
    <dbReference type="NCBI Taxonomy" id="555779"/>
    <lineage>
        <taxon>Bacteria</taxon>
        <taxon>Pseudomonadati</taxon>
        <taxon>Thermodesulfobacteriota</taxon>
        <taxon>Desulfovibrionia</taxon>
        <taxon>Desulfovibrionales</taxon>
        <taxon>Desulfonatronovibrionaceae</taxon>
        <taxon>Desulfonatronospira</taxon>
    </lineage>
</organism>
<keyword evidence="4" id="KW-1185">Reference proteome</keyword>
<evidence type="ECO:0000259" key="2">
    <source>
        <dbReference type="PROSITE" id="PS50206"/>
    </source>
</evidence>
<comment type="caution">
    <text evidence="3">The sequence shown here is derived from an EMBL/GenBank/DDBJ whole genome shotgun (WGS) entry which is preliminary data.</text>
</comment>
<evidence type="ECO:0000256" key="1">
    <source>
        <dbReference type="SAM" id="SignalP"/>
    </source>
</evidence>
<dbReference type="Pfam" id="PF00581">
    <property type="entry name" value="Rhodanese"/>
    <property type="match status" value="1"/>
</dbReference>
<protein>
    <submittedName>
        <fullName evidence="3">Rhodanese domain protein</fullName>
    </submittedName>
</protein>
<sequence>MYQRLQKLALPGLILALALFLAAGCVKDEPRHVAGYEPGEPIPTVEVETDVPNPFHTFVGIDFVKPIVADNVLREEPRDDVMLIDARPKRPRFDRGHIPTAVSLPDGEFEEKAEDVLPEDKSTLLIFYCMNPA</sequence>